<dbReference type="Gene3D" id="3.40.50.2300">
    <property type="match status" value="1"/>
</dbReference>
<dbReference type="Proteomes" id="UP000188604">
    <property type="component" value="Chromosome"/>
</dbReference>
<evidence type="ECO:0000259" key="3">
    <source>
        <dbReference type="PROSITE" id="PS50110"/>
    </source>
</evidence>
<proteinExistence type="predicted"/>
<accession>A0A1U9KTV5</accession>
<evidence type="ECO:0000313" key="5">
    <source>
        <dbReference type="Proteomes" id="UP000188604"/>
    </source>
</evidence>
<dbReference type="PROSITE" id="PS50110">
    <property type="entry name" value="RESPONSE_REGULATORY"/>
    <property type="match status" value="1"/>
</dbReference>
<dbReference type="OrthoDB" id="9784719at2"/>
<feature type="modified residue" description="4-aspartylphosphate" evidence="2">
    <location>
        <position position="61"/>
    </location>
</feature>
<feature type="domain" description="Response regulatory" evidence="3">
    <location>
        <begin position="11"/>
        <end position="124"/>
    </location>
</feature>
<dbReference type="KEGG" id="nch:A0U93_02385"/>
<evidence type="ECO:0000256" key="1">
    <source>
        <dbReference type="ARBA" id="ARBA00022553"/>
    </source>
</evidence>
<dbReference type="Pfam" id="PF00072">
    <property type="entry name" value="Response_reg"/>
    <property type="match status" value="1"/>
</dbReference>
<organism evidence="4 5">
    <name type="scientific">Neoasaia chiangmaiensis</name>
    <dbReference type="NCBI Taxonomy" id="320497"/>
    <lineage>
        <taxon>Bacteria</taxon>
        <taxon>Pseudomonadati</taxon>
        <taxon>Pseudomonadota</taxon>
        <taxon>Alphaproteobacteria</taxon>
        <taxon>Acetobacterales</taxon>
        <taxon>Acetobacteraceae</taxon>
        <taxon>Neoasaia</taxon>
    </lineage>
</organism>
<keyword evidence="5" id="KW-1185">Reference proteome</keyword>
<evidence type="ECO:0000313" key="4">
    <source>
        <dbReference type="EMBL" id="AQS89215.1"/>
    </source>
</evidence>
<dbReference type="InterPro" id="IPR050595">
    <property type="entry name" value="Bact_response_regulator"/>
</dbReference>
<gene>
    <name evidence="4" type="ORF">A0U93_02385</name>
</gene>
<dbReference type="InterPro" id="IPR011006">
    <property type="entry name" value="CheY-like_superfamily"/>
</dbReference>
<name>A0A1U9KTV5_9PROT</name>
<reference evidence="4 5" key="1">
    <citation type="submission" date="2016-03" db="EMBL/GenBank/DDBJ databases">
        <title>Acetic acid bacteria sequencing.</title>
        <authorList>
            <person name="Brandt J."/>
            <person name="Jakob F."/>
            <person name="Vogel R.F."/>
        </authorList>
    </citation>
    <scope>NUCLEOTIDE SEQUENCE [LARGE SCALE GENOMIC DNA]</scope>
    <source>
        <strain evidence="4 5">NBRC 101099</strain>
    </source>
</reference>
<keyword evidence="1 2" id="KW-0597">Phosphoprotein</keyword>
<dbReference type="PANTHER" id="PTHR44591">
    <property type="entry name" value="STRESS RESPONSE REGULATOR PROTEIN 1"/>
    <property type="match status" value="1"/>
</dbReference>
<dbReference type="GO" id="GO:0000160">
    <property type="term" value="P:phosphorelay signal transduction system"/>
    <property type="evidence" value="ECO:0007669"/>
    <property type="project" value="InterPro"/>
</dbReference>
<dbReference type="SUPFAM" id="SSF52172">
    <property type="entry name" value="CheY-like"/>
    <property type="match status" value="1"/>
</dbReference>
<dbReference type="AlphaFoldDB" id="A0A1U9KTV5"/>
<sequence length="125" mass="13754">MFSDHSTTPPVVLVVEDQALLRLVAVDMIEEAGFTALEAADAMSALNMLRMRQDIAFVFSDVDMPGAMNGIDLIRYIRALNSSIKIIVTSGTFHADKLELPSEGIFLPKPYLLDDVSAALQRFTH</sequence>
<dbReference type="InterPro" id="IPR001789">
    <property type="entry name" value="Sig_transdc_resp-reg_receiver"/>
</dbReference>
<dbReference type="STRING" id="320497.A0U93_02385"/>
<evidence type="ECO:0000256" key="2">
    <source>
        <dbReference type="PROSITE-ProRule" id="PRU00169"/>
    </source>
</evidence>
<protein>
    <recommendedName>
        <fullName evidence="3">Response regulatory domain-containing protein</fullName>
    </recommendedName>
</protein>
<dbReference type="SMART" id="SM00448">
    <property type="entry name" value="REC"/>
    <property type="match status" value="1"/>
</dbReference>
<dbReference type="PANTHER" id="PTHR44591:SF3">
    <property type="entry name" value="RESPONSE REGULATORY DOMAIN-CONTAINING PROTEIN"/>
    <property type="match status" value="1"/>
</dbReference>
<dbReference type="EMBL" id="CP014691">
    <property type="protein sequence ID" value="AQS89215.1"/>
    <property type="molecule type" value="Genomic_DNA"/>
</dbReference>